<proteinExistence type="predicted"/>
<dbReference type="AlphaFoldDB" id="A0A4S8KXN9"/>
<feature type="region of interest" description="Disordered" evidence="1">
    <location>
        <begin position="34"/>
        <end position="77"/>
    </location>
</feature>
<organism evidence="2 3">
    <name type="scientific">Dendrothele bispora (strain CBS 962.96)</name>
    <dbReference type="NCBI Taxonomy" id="1314807"/>
    <lineage>
        <taxon>Eukaryota</taxon>
        <taxon>Fungi</taxon>
        <taxon>Dikarya</taxon>
        <taxon>Basidiomycota</taxon>
        <taxon>Agaricomycotina</taxon>
        <taxon>Agaricomycetes</taxon>
        <taxon>Agaricomycetidae</taxon>
        <taxon>Agaricales</taxon>
        <taxon>Agaricales incertae sedis</taxon>
        <taxon>Dendrothele</taxon>
    </lineage>
</organism>
<accession>A0A4S8KXN9</accession>
<sequence>MASSNTNTKPESTSTSLGGLKELLKKGWNEVVRIRSKKSNEEPAKYKPRGKVVKPTGGTKPKPKPRSQFKPTLSGDR</sequence>
<dbReference type="Proteomes" id="UP000297245">
    <property type="component" value="Unassembled WGS sequence"/>
</dbReference>
<keyword evidence="3" id="KW-1185">Reference proteome</keyword>
<feature type="compositionally biased region" description="Polar residues" evidence="1">
    <location>
        <begin position="1"/>
        <end position="16"/>
    </location>
</feature>
<evidence type="ECO:0000313" key="2">
    <source>
        <dbReference type="EMBL" id="THU80777.1"/>
    </source>
</evidence>
<evidence type="ECO:0000256" key="1">
    <source>
        <dbReference type="SAM" id="MobiDB-lite"/>
    </source>
</evidence>
<name>A0A4S8KXN9_DENBC</name>
<feature type="region of interest" description="Disordered" evidence="1">
    <location>
        <begin position="1"/>
        <end position="22"/>
    </location>
</feature>
<gene>
    <name evidence="2" type="ORF">K435DRAFT_785316</name>
</gene>
<evidence type="ECO:0000313" key="3">
    <source>
        <dbReference type="Proteomes" id="UP000297245"/>
    </source>
</evidence>
<dbReference type="EMBL" id="ML179871">
    <property type="protein sequence ID" value="THU80777.1"/>
    <property type="molecule type" value="Genomic_DNA"/>
</dbReference>
<reference evidence="2 3" key="1">
    <citation type="journal article" date="2019" name="Nat. Ecol. Evol.">
        <title>Megaphylogeny resolves global patterns of mushroom evolution.</title>
        <authorList>
            <person name="Varga T."/>
            <person name="Krizsan K."/>
            <person name="Foldi C."/>
            <person name="Dima B."/>
            <person name="Sanchez-Garcia M."/>
            <person name="Sanchez-Ramirez S."/>
            <person name="Szollosi G.J."/>
            <person name="Szarkandi J.G."/>
            <person name="Papp V."/>
            <person name="Albert L."/>
            <person name="Andreopoulos W."/>
            <person name="Angelini C."/>
            <person name="Antonin V."/>
            <person name="Barry K.W."/>
            <person name="Bougher N.L."/>
            <person name="Buchanan P."/>
            <person name="Buyck B."/>
            <person name="Bense V."/>
            <person name="Catcheside P."/>
            <person name="Chovatia M."/>
            <person name="Cooper J."/>
            <person name="Damon W."/>
            <person name="Desjardin D."/>
            <person name="Finy P."/>
            <person name="Geml J."/>
            <person name="Haridas S."/>
            <person name="Hughes K."/>
            <person name="Justo A."/>
            <person name="Karasinski D."/>
            <person name="Kautmanova I."/>
            <person name="Kiss B."/>
            <person name="Kocsube S."/>
            <person name="Kotiranta H."/>
            <person name="LaButti K.M."/>
            <person name="Lechner B.E."/>
            <person name="Liimatainen K."/>
            <person name="Lipzen A."/>
            <person name="Lukacs Z."/>
            <person name="Mihaltcheva S."/>
            <person name="Morgado L.N."/>
            <person name="Niskanen T."/>
            <person name="Noordeloos M.E."/>
            <person name="Ohm R.A."/>
            <person name="Ortiz-Santana B."/>
            <person name="Ovrebo C."/>
            <person name="Racz N."/>
            <person name="Riley R."/>
            <person name="Savchenko A."/>
            <person name="Shiryaev A."/>
            <person name="Soop K."/>
            <person name="Spirin V."/>
            <person name="Szebenyi C."/>
            <person name="Tomsovsky M."/>
            <person name="Tulloss R.E."/>
            <person name="Uehling J."/>
            <person name="Grigoriev I.V."/>
            <person name="Vagvolgyi C."/>
            <person name="Papp T."/>
            <person name="Martin F.M."/>
            <person name="Miettinen O."/>
            <person name="Hibbett D.S."/>
            <person name="Nagy L.G."/>
        </authorList>
    </citation>
    <scope>NUCLEOTIDE SEQUENCE [LARGE SCALE GENOMIC DNA]</scope>
    <source>
        <strain evidence="2 3">CBS 962.96</strain>
    </source>
</reference>
<protein>
    <submittedName>
        <fullName evidence="2">Uncharacterized protein</fullName>
    </submittedName>
</protein>